<dbReference type="EMBL" id="CP104694">
    <property type="protein sequence ID" value="UXI70589.1"/>
    <property type="molecule type" value="Genomic_DNA"/>
</dbReference>
<reference evidence="10" key="1">
    <citation type="submission" date="2022-09" db="EMBL/GenBank/DDBJ databases">
        <title>Tahibacter sp. nov., isolated from a fresh water.</title>
        <authorList>
            <person name="Baek J.H."/>
            <person name="Lee J.K."/>
            <person name="Kim J.M."/>
            <person name="Jeon C.O."/>
        </authorList>
    </citation>
    <scope>NUCLEOTIDE SEQUENCE</scope>
    <source>
        <strain evidence="10">W38</strain>
    </source>
</reference>
<accession>A0ABY6BL17</accession>
<keyword evidence="3" id="KW-1003">Cell membrane</keyword>
<comment type="similarity">
    <text evidence="8">Belongs to the TsuA/YedE (TC 9.B.102) family.</text>
</comment>
<dbReference type="RefSeq" id="WP_261697535.1">
    <property type="nucleotide sequence ID" value="NZ_CP104694.1"/>
</dbReference>
<keyword evidence="2" id="KW-0813">Transport</keyword>
<keyword evidence="7 9" id="KW-0472">Membrane</keyword>
<keyword evidence="11" id="KW-1185">Reference proteome</keyword>
<evidence type="ECO:0000256" key="3">
    <source>
        <dbReference type="ARBA" id="ARBA00022475"/>
    </source>
</evidence>
<evidence type="ECO:0000256" key="4">
    <source>
        <dbReference type="ARBA" id="ARBA00022519"/>
    </source>
</evidence>
<dbReference type="Proteomes" id="UP001064632">
    <property type="component" value="Chromosome"/>
</dbReference>
<feature type="transmembrane region" description="Helical" evidence="9">
    <location>
        <begin position="14"/>
        <end position="32"/>
    </location>
</feature>
<evidence type="ECO:0000256" key="5">
    <source>
        <dbReference type="ARBA" id="ARBA00022692"/>
    </source>
</evidence>
<proteinExistence type="inferred from homology"/>
<keyword evidence="6 9" id="KW-1133">Transmembrane helix</keyword>
<keyword evidence="4" id="KW-0997">Cell inner membrane</keyword>
<gene>
    <name evidence="10" type="ORF">N4264_13385</name>
</gene>
<evidence type="ECO:0000256" key="9">
    <source>
        <dbReference type="SAM" id="Phobius"/>
    </source>
</evidence>
<dbReference type="Pfam" id="PF04143">
    <property type="entry name" value="Sulf_transp"/>
    <property type="match status" value="1"/>
</dbReference>
<evidence type="ECO:0000256" key="6">
    <source>
        <dbReference type="ARBA" id="ARBA00022989"/>
    </source>
</evidence>
<feature type="transmembrane region" description="Helical" evidence="9">
    <location>
        <begin position="79"/>
        <end position="102"/>
    </location>
</feature>
<dbReference type="PANTHER" id="PTHR30574:SF1">
    <property type="entry name" value="SULPHUR TRANSPORT DOMAIN-CONTAINING PROTEIN"/>
    <property type="match status" value="1"/>
</dbReference>
<evidence type="ECO:0000256" key="2">
    <source>
        <dbReference type="ARBA" id="ARBA00022448"/>
    </source>
</evidence>
<evidence type="ECO:0000256" key="1">
    <source>
        <dbReference type="ARBA" id="ARBA00004429"/>
    </source>
</evidence>
<dbReference type="InterPro" id="IPR007272">
    <property type="entry name" value="Sulf_transp_TsuA/YedE"/>
</dbReference>
<evidence type="ECO:0000313" key="10">
    <source>
        <dbReference type="EMBL" id="UXI70589.1"/>
    </source>
</evidence>
<feature type="transmembrane region" description="Helical" evidence="9">
    <location>
        <begin position="114"/>
        <end position="131"/>
    </location>
</feature>
<evidence type="ECO:0000256" key="7">
    <source>
        <dbReference type="ARBA" id="ARBA00023136"/>
    </source>
</evidence>
<comment type="subcellular location">
    <subcellularLocation>
        <location evidence="1">Cell inner membrane</location>
        <topology evidence="1">Multi-pass membrane protein</topology>
    </subcellularLocation>
</comment>
<dbReference type="PANTHER" id="PTHR30574">
    <property type="entry name" value="INNER MEMBRANE PROTEIN YEDE"/>
    <property type="match status" value="1"/>
</dbReference>
<evidence type="ECO:0000256" key="8">
    <source>
        <dbReference type="ARBA" id="ARBA00035655"/>
    </source>
</evidence>
<organism evidence="10 11">
    <name type="scientific">Tahibacter amnicola</name>
    <dbReference type="NCBI Taxonomy" id="2976241"/>
    <lineage>
        <taxon>Bacteria</taxon>
        <taxon>Pseudomonadati</taxon>
        <taxon>Pseudomonadota</taxon>
        <taxon>Gammaproteobacteria</taxon>
        <taxon>Lysobacterales</taxon>
        <taxon>Rhodanobacteraceae</taxon>
        <taxon>Tahibacter</taxon>
    </lineage>
</organism>
<feature type="transmembrane region" description="Helical" evidence="9">
    <location>
        <begin position="143"/>
        <end position="168"/>
    </location>
</feature>
<evidence type="ECO:0000313" key="11">
    <source>
        <dbReference type="Proteomes" id="UP001064632"/>
    </source>
</evidence>
<keyword evidence="5 9" id="KW-0812">Transmembrane</keyword>
<protein>
    <submittedName>
        <fullName evidence="10">YeeE/YedE family protein</fullName>
    </submittedName>
</protein>
<name>A0ABY6BL17_9GAMM</name>
<sequence length="173" mass="17248">MNTAGASRPYADPYLAGIGLGLVLLTAFVVVGRGLGASGAYASTAAGTVALVAPGKATASPLFSHYLSGQGPWLEWQSVELVGVLVGGWLSAALAGRLSVSIERSSSVGSQQRLILAFGGGLLMAVGAALARGCTSGQALTAGALLSVGGWLFLGTAFAAAYAVAPLLRKVWQ</sequence>